<dbReference type="Pfam" id="PF12854">
    <property type="entry name" value="PPR_1"/>
    <property type="match status" value="1"/>
</dbReference>
<feature type="repeat" description="PPR" evidence="2">
    <location>
        <begin position="389"/>
        <end position="423"/>
    </location>
</feature>
<dbReference type="InterPro" id="IPR011990">
    <property type="entry name" value="TPR-like_helical_dom_sf"/>
</dbReference>
<proteinExistence type="predicted"/>
<keyword evidence="4" id="KW-1185">Reference proteome</keyword>
<evidence type="ECO:0000313" key="3">
    <source>
        <dbReference type="EMBL" id="OVA19853.1"/>
    </source>
</evidence>
<dbReference type="InterPro" id="IPR002885">
    <property type="entry name" value="PPR_rpt"/>
</dbReference>
<dbReference type="EMBL" id="MVGT01000169">
    <property type="protein sequence ID" value="OVA19853.1"/>
    <property type="molecule type" value="Genomic_DNA"/>
</dbReference>
<keyword evidence="1" id="KW-0677">Repeat</keyword>
<dbReference type="NCBIfam" id="TIGR00756">
    <property type="entry name" value="PPR"/>
    <property type="match status" value="6"/>
</dbReference>
<name>A0A200RAZ4_MACCD</name>
<protein>
    <submittedName>
        <fullName evidence="3">Pentatricopeptide repeat</fullName>
    </submittedName>
</protein>
<feature type="repeat" description="PPR" evidence="2">
    <location>
        <begin position="156"/>
        <end position="190"/>
    </location>
</feature>
<evidence type="ECO:0000256" key="1">
    <source>
        <dbReference type="ARBA" id="ARBA00022737"/>
    </source>
</evidence>
<dbReference type="Pfam" id="PF01535">
    <property type="entry name" value="PPR"/>
    <property type="match status" value="2"/>
</dbReference>
<dbReference type="GO" id="GO:0009451">
    <property type="term" value="P:RNA modification"/>
    <property type="evidence" value="ECO:0007669"/>
    <property type="project" value="InterPro"/>
</dbReference>
<dbReference type="Proteomes" id="UP000195402">
    <property type="component" value="Unassembled WGS sequence"/>
</dbReference>
<dbReference type="GO" id="GO:0003723">
    <property type="term" value="F:RNA binding"/>
    <property type="evidence" value="ECO:0007669"/>
    <property type="project" value="InterPro"/>
</dbReference>
<dbReference type="InterPro" id="IPR046960">
    <property type="entry name" value="PPR_At4g14850-like_plant"/>
</dbReference>
<dbReference type="InParanoid" id="A0A200RAZ4"/>
<dbReference type="PANTHER" id="PTHR47926:SF436">
    <property type="entry name" value="PENTATRICOPEPTIDE REPEAT-CONTAINING PROTEIN ELI1, CHLOROPLASTIC-LIKE ISOFORM X2"/>
    <property type="match status" value="1"/>
</dbReference>
<evidence type="ECO:0000313" key="4">
    <source>
        <dbReference type="Proteomes" id="UP000195402"/>
    </source>
</evidence>
<organism evidence="3 4">
    <name type="scientific">Macleaya cordata</name>
    <name type="common">Five-seeded plume-poppy</name>
    <name type="synonym">Bocconia cordata</name>
    <dbReference type="NCBI Taxonomy" id="56857"/>
    <lineage>
        <taxon>Eukaryota</taxon>
        <taxon>Viridiplantae</taxon>
        <taxon>Streptophyta</taxon>
        <taxon>Embryophyta</taxon>
        <taxon>Tracheophyta</taxon>
        <taxon>Spermatophyta</taxon>
        <taxon>Magnoliopsida</taxon>
        <taxon>Ranunculales</taxon>
        <taxon>Papaveraceae</taxon>
        <taxon>Papaveroideae</taxon>
        <taxon>Macleaya</taxon>
    </lineage>
</organism>
<accession>A0A200RAZ4</accession>
<dbReference type="Pfam" id="PF20431">
    <property type="entry name" value="E_motif"/>
    <property type="match status" value="1"/>
</dbReference>
<dbReference type="PROSITE" id="PS51375">
    <property type="entry name" value="PPR"/>
    <property type="match status" value="6"/>
</dbReference>
<feature type="repeat" description="PPR" evidence="2">
    <location>
        <begin position="257"/>
        <end position="287"/>
    </location>
</feature>
<dbReference type="FunFam" id="1.25.40.10:FF:000348">
    <property type="entry name" value="Pentatricopeptide repeat-containing protein chloroplastic"/>
    <property type="match status" value="1"/>
</dbReference>
<comment type="caution">
    <text evidence="3">The sequence shown here is derived from an EMBL/GenBank/DDBJ whole genome shotgun (WGS) entry which is preliminary data.</text>
</comment>
<dbReference type="FunFam" id="1.25.40.10:FF:000184">
    <property type="entry name" value="Pentatricopeptide repeat-containing protein, chloroplastic"/>
    <property type="match status" value="1"/>
</dbReference>
<reference evidence="3 4" key="1">
    <citation type="journal article" date="2017" name="Mol. Plant">
        <title>The Genome of Medicinal Plant Macleaya cordata Provides New Insights into Benzylisoquinoline Alkaloids Metabolism.</title>
        <authorList>
            <person name="Liu X."/>
            <person name="Liu Y."/>
            <person name="Huang P."/>
            <person name="Ma Y."/>
            <person name="Qing Z."/>
            <person name="Tang Q."/>
            <person name="Cao H."/>
            <person name="Cheng P."/>
            <person name="Zheng Y."/>
            <person name="Yuan Z."/>
            <person name="Zhou Y."/>
            <person name="Liu J."/>
            <person name="Tang Z."/>
            <person name="Zhuo Y."/>
            <person name="Zhang Y."/>
            <person name="Yu L."/>
            <person name="Huang J."/>
            <person name="Yang P."/>
            <person name="Peng Q."/>
            <person name="Zhang J."/>
            <person name="Jiang W."/>
            <person name="Zhang Z."/>
            <person name="Lin K."/>
            <person name="Ro D.K."/>
            <person name="Chen X."/>
            <person name="Xiong X."/>
            <person name="Shang Y."/>
            <person name="Huang S."/>
            <person name="Zeng J."/>
        </authorList>
    </citation>
    <scope>NUCLEOTIDE SEQUENCE [LARGE SCALE GENOMIC DNA]</scope>
    <source>
        <strain evidence="4">cv. BLH2017</strain>
        <tissue evidence="3">Root</tissue>
    </source>
</reference>
<feature type="repeat" description="PPR" evidence="2">
    <location>
        <begin position="56"/>
        <end position="92"/>
    </location>
</feature>
<dbReference type="Pfam" id="PF13041">
    <property type="entry name" value="PPR_2"/>
    <property type="match status" value="2"/>
</dbReference>
<sequence length="601" mass="67348">MAELKQIHAQIYRTELHLSQDNLASTKLLETVCNLLDSTDIIGYARKLFDQIQTPNTFTWNTLFKAHSKARKNPNFSISSLYKEMLYRGTKPNGITFSFVSKACSDEFFLGLFHAHLLQFGFCCDVYVLNSLIYGYAISGSIDSARKLFDELSYKDLISWTVTINGYVRSNRAKEALDLFFLMREEQVGIDEVTVVAILTACAQLGDLNLGRRLERLVRESGFEFNSYMNNALIDMYAKCGSMSDARKHFDEMVNKNLVSWNSIVSGYARSGDMDTAKRLFQRMPKKNEISWSALLNGYLQNGDFKEALMMFHEMKVQGIIPNDASVAGAIAACAHLGALEMGKEIHVSLDEQKVRSDVVLGTALVDMYVKCGCLEISRELFDGMSKKNLVSYNVMILGLAVHGRASDCFEIFTEMLKARVRPDSVTFVGILSGCVHAGLVEEGKEYFNRMTTIYGIAPRAEHISCMVYLMGRNGNLEEAHEFIKSSPLKPDVIIWGALLSACRVHGNVKLGEYVARQILDLDPDHGGAYVLLSSINAAASRWDEVTKIRKKMKETGVESRPGRSWIELNGKVHEFCAGDSLHPDITDILLMLGLMEFRTA</sequence>
<gene>
    <name evidence="3" type="ORF">BVC80_1689g43</name>
</gene>
<dbReference type="PANTHER" id="PTHR47926">
    <property type="entry name" value="PENTATRICOPEPTIDE REPEAT-CONTAINING PROTEIN"/>
    <property type="match status" value="1"/>
</dbReference>
<dbReference type="FunFam" id="1.25.40.10:FF:000396">
    <property type="entry name" value="Pentatricopeptide repeat-containing protein At2g36730"/>
    <property type="match status" value="1"/>
</dbReference>
<dbReference type="Gene3D" id="1.25.40.10">
    <property type="entry name" value="Tetratricopeptide repeat domain"/>
    <property type="match status" value="5"/>
</dbReference>
<feature type="repeat" description="PPR" evidence="2">
    <location>
        <begin position="226"/>
        <end position="256"/>
    </location>
</feature>
<dbReference type="OrthoDB" id="185373at2759"/>
<dbReference type="InterPro" id="IPR046848">
    <property type="entry name" value="E_motif"/>
</dbReference>
<evidence type="ECO:0000256" key="2">
    <source>
        <dbReference type="PROSITE-ProRule" id="PRU00708"/>
    </source>
</evidence>
<feature type="repeat" description="PPR" evidence="2">
    <location>
        <begin position="288"/>
        <end position="322"/>
    </location>
</feature>
<dbReference type="OMA" id="CAHAGWL"/>
<dbReference type="AlphaFoldDB" id="A0A200RAZ4"/>